<accession>A0ABP8SA11</accession>
<evidence type="ECO:0000313" key="5">
    <source>
        <dbReference type="Proteomes" id="UP001500307"/>
    </source>
</evidence>
<evidence type="ECO:0000256" key="2">
    <source>
        <dbReference type="PROSITE-ProRule" id="PRU01248"/>
    </source>
</evidence>
<dbReference type="InterPro" id="IPR044068">
    <property type="entry name" value="CB"/>
</dbReference>
<reference evidence="5" key="1">
    <citation type="journal article" date="2019" name="Int. J. Syst. Evol. Microbiol.">
        <title>The Global Catalogue of Microorganisms (GCM) 10K type strain sequencing project: providing services to taxonomists for standard genome sequencing and annotation.</title>
        <authorList>
            <consortium name="The Broad Institute Genomics Platform"/>
            <consortium name="The Broad Institute Genome Sequencing Center for Infectious Disease"/>
            <person name="Wu L."/>
            <person name="Ma J."/>
        </authorList>
    </citation>
    <scope>NUCLEOTIDE SEQUENCE [LARGE SCALE GENOMIC DNA]</scope>
    <source>
        <strain evidence="5">JCM 3175</strain>
    </source>
</reference>
<evidence type="ECO:0000256" key="1">
    <source>
        <dbReference type="ARBA" id="ARBA00023125"/>
    </source>
</evidence>
<sequence length="89" mass="10261">MRRGVRLSGHYHGQTRVHTESDLRLFLRWCTDQDFDPLAAARVDIERYVRWLQDVRRYQPSTVSRHLSVVVGFYCCSVVPSCSCGSLAS</sequence>
<name>A0ABP8SA11_9ACTN</name>
<keyword evidence="1 2" id="KW-0238">DNA-binding</keyword>
<dbReference type="EMBL" id="BAABGU010000003">
    <property type="protein sequence ID" value="GAA4563823.1"/>
    <property type="molecule type" value="Genomic_DNA"/>
</dbReference>
<proteinExistence type="predicted"/>
<protein>
    <recommendedName>
        <fullName evidence="3">Core-binding (CB) domain-containing protein</fullName>
    </recommendedName>
</protein>
<organism evidence="4 5">
    <name type="scientific">Micromonospora coerulea</name>
    <dbReference type="NCBI Taxonomy" id="47856"/>
    <lineage>
        <taxon>Bacteria</taxon>
        <taxon>Bacillati</taxon>
        <taxon>Actinomycetota</taxon>
        <taxon>Actinomycetes</taxon>
        <taxon>Micromonosporales</taxon>
        <taxon>Micromonosporaceae</taxon>
        <taxon>Micromonospora</taxon>
    </lineage>
</organism>
<gene>
    <name evidence="4" type="ORF">GCM10023176_08540</name>
</gene>
<dbReference type="SUPFAM" id="SSF47823">
    <property type="entry name" value="lambda integrase-like, N-terminal domain"/>
    <property type="match status" value="1"/>
</dbReference>
<dbReference type="PROSITE" id="PS51900">
    <property type="entry name" value="CB"/>
    <property type="match status" value="1"/>
</dbReference>
<dbReference type="InterPro" id="IPR010998">
    <property type="entry name" value="Integrase_recombinase_N"/>
</dbReference>
<feature type="domain" description="Core-binding (CB)" evidence="3">
    <location>
        <begin position="1"/>
        <end position="78"/>
    </location>
</feature>
<dbReference type="Gene3D" id="1.10.150.130">
    <property type="match status" value="1"/>
</dbReference>
<dbReference type="Proteomes" id="UP001500307">
    <property type="component" value="Unassembled WGS sequence"/>
</dbReference>
<comment type="caution">
    <text evidence="4">The sequence shown here is derived from an EMBL/GenBank/DDBJ whole genome shotgun (WGS) entry which is preliminary data.</text>
</comment>
<keyword evidence="5" id="KW-1185">Reference proteome</keyword>
<evidence type="ECO:0000313" key="4">
    <source>
        <dbReference type="EMBL" id="GAA4563823.1"/>
    </source>
</evidence>
<evidence type="ECO:0000259" key="3">
    <source>
        <dbReference type="PROSITE" id="PS51900"/>
    </source>
</evidence>